<dbReference type="Gene3D" id="3.40.50.1820">
    <property type="entry name" value="alpha/beta hydrolase"/>
    <property type="match status" value="1"/>
</dbReference>
<dbReference type="EMBL" id="CP090163">
    <property type="protein sequence ID" value="UJO12199.1"/>
    <property type="molecule type" value="Genomic_DNA"/>
</dbReference>
<feature type="domain" description="AB hydrolase-1" evidence="1">
    <location>
        <begin position="32"/>
        <end position="135"/>
    </location>
</feature>
<proteinExistence type="predicted"/>
<sequence length="310" mass="34270">MSPENNYDPSYAGSIDKILVGNTSSTTGITFIPGWGCQASDVQALLDHLSKDIKDFKAIAINLPDHGQTSTQRCPDPTISNFANILICICTELGLKDIILVGHSMGVRIAAQAALLSTNSTTPTIKGLVWIDGSNYTLKTTAASNMATISPEQRATAKDNIFQQMFSERTPDSFKASAIAHVAQMDKAYSESLMKDMIRWDREEMERVFVKLGEMGMPVLNLQSSEPVGMDRVPMREGQVSRYRCWVGEKMSEGYGSVSGRERERATPRLRQVAVVDSAHFPHVDRPGFVAEQIRQSLERLGPLRDQVEE</sequence>
<evidence type="ECO:0000313" key="2">
    <source>
        <dbReference type="EMBL" id="UJO12199.1"/>
    </source>
</evidence>
<dbReference type="PANTHER" id="PTHR43798">
    <property type="entry name" value="MONOACYLGLYCEROL LIPASE"/>
    <property type="match status" value="1"/>
</dbReference>
<name>A0A9Q8L7F2_PASFU</name>
<organism evidence="2 3">
    <name type="scientific">Passalora fulva</name>
    <name type="common">Tomato leaf mold</name>
    <name type="synonym">Cladosporium fulvum</name>
    <dbReference type="NCBI Taxonomy" id="5499"/>
    <lineage>
        <taxon>Eukaryota</taxon>
        <taxon>Fungi</taxon>
        <taxon>Dikarya</taxon>
        <taxon>Ascomycota</taxon>
        <taxon>Pezizomycotina</taxon>
        <taxon>Dothideomycetes</taxon>
        <taxon>Dothideomycetidae</taxon>
        <taxon>Mycosphaerellales</taxon>
        <taxon>Mycosphaerellaceae</taxon>
        <taxon>Fulvia</taxon>
    </lineage>
</organism>
<dbReference type="RefSeq" id="XP_047756565.1">
    <property type="nucleotide sequence ID" value="XM_047901230.1"/>
</dbReference>
<dbReference type="Pfam" id="PF00561">
    <property type="entry name" value="Abhydrolase_1"/>
    <property type="match status" value="1"/>
</dbReference>
<accession>A0A9Q8L7F2</accession>
<dbReference type="InterPro" id="IPR029058">
    <property type="entry name" value="AB_hydrolase_fold"/>
</dbReference>
<protein>
    <recommendedName>
        <fullName evidence="1">AB hydrolase-1 domain-containing protein</fullName>
    </recommendedName>
</protein>
<keyword evidence="3" id="KW-1185">Reference proteome</keyword>
<evidence type="ECO:0000259" key="1">
    <source>
        <dbReference type="Pfam" id="PF00561"/>
    </source>
</evidence>
<reference evidence="2" key="2">
    <citation type="journal article" date="2022" name="Microb. Genom.">
        <title>A chromosome-scale genome assembly of the tomato pathogen Cladosporium fulvum reveals a compartmentalized genome architecture and the presence of a dispensable chromosome.</title>
        <authorList>
            <person name="Zaccaron A.Z."/>
            <person name="Chen L.H."/>
            <person name="Samaras A."/>
            <person name="Stergiopoulos I."/>
        </authorList>
    </citation>
    <scope>NUCLEOTIDE SEQUENCE</scope>
    <source>
        <strain evidence="2">Race5_Kim</strain>
    </source>
</reference>
<dbReference type="InterPro" id="IPR000073">
    <property type="entry name" value="AB_hydrolase_1"/>
</dbReference>
<reference evidence="2" key="1">
    <citation type="submission" date="2021-12" db="EMBL/GenBank/DDBJ databases">
        <authorList>
            <person name="Zaccaron A."/>
            <person name="Stergiopoulos I."/>
        </authorList>
    </citation>
    <scope>NUCLEOTIDE SEQUENCE</scope>
    <source>
        <strain evidence="2">Race5_Kim</strain>
    </source>
</reference>
<dbReference type="AlphaFoldDB" id="A0A9Q8L7F2"/>
<dbReference type="GeneID" id="71981960"/>
<evidence type="ECO:0000313" key="3">
    <source>
        <dbReference type="Proteomes" id="UP000756132"/>
    </source>
</evidence>
<dbReference type="OrthoDB" id="8119704at2759"/>
<dbReference type="Proteomes" id="UP000756132">
    <property type="component" value="Chromosome 1"/>
</dbReference>
<dbReference type="SUPFAM" id="SSF53474">
    <property type="entry name" value="alpha/beta-Hydrolases"/>
    <property type="match status" value="1"/>
</dbReference>
<dbReference type="KEGG" id="ffu:CLAFUR5_02082"/>
<dbReference type="InterPro" id="IPR050266">
    <property type="entry name" value="AB_hydrolase_sf"/>
</dbReference>
<gene>
    <name evidence="2" type="ORF">CLAFUR5_02082</name>
</gene>